<evidence type="ECO:0000256" key="1">
    <source>
        <dbReference type="SAM" id="MobiDB-lite"/>
    </source>
</evidence>
<reference evidence="3" key="1">
    <citation type="journal article" date="2014" name="Int. J. Syst. Evol. Microbiol.">
        <title>Complete genome sequence of Corynebacterium casei LMG S-19264T (=DSM 44701T), isolated from a smear-ripened cheese.</title>
        <authorList>
            <consortium name="US DOE Joint Genome Institute (JGI-PGF)"/>
            <person name="Walter F."/>
            <person name="Albersmeier A."/>
            <person name="Kalinowski J."/>
            <person name="Ruckert C."/>
        </authorList>
    </citation>
    <scope>NUCLEOTIDE SEQUENCE</scope>
    <source>
        <strain evidence="3">CGMCC 1.12785</strain>
    </source>
</reference>
<dbReference type="RefSeq" id="WP_188549865.1">
    <property type="nucleotide sequence ID" value="NZ_BMFY01000004.1"/>
</dbReference>
<dbReference type="AlphaFoldDB" id="A0A8J2TWX2"/>
<keyword evidence="2" id="KW-1133">Transmembrane helix</keyword>
<feature type="compositionally biased region" description="Basic and acidic residues" evidence="1">
    <location>
        <begin position="127"/>
        <end position="143"/>
    </location>
</feature>
<accession>A0A8J2TWX2</accession>
<feature type="region of interest" description="Disordered" evidence="1">
    <location>
        <begin position="81"/>
        <end position="143"/>
    </location>
</feature>
<evidence type="ECO:0000313" key="3">
    <source>
        <dbReference type="EMBL" id="GGA09428.1"/>
    </source>
</evidence>
<dbReference type="Proteomes" id="UP000616114">
    <property type="component" value="Unassembled WGS sequence"/>
</dbReference>
<keyword evidence="2" id="KW-0472">Membrane</keyword>
<sequence length="143" mass="15124">MTSAVPSAFTTVDSTGSGSTLIGAPVPDVQIAATAQTREPGTPPPDEDVTPGIEGFLATFFIAACALLLARDMVRRIRRMRAKEMMRSPYPITERGDSDTHRNTGEAQHGTGAEPVAGDPQSGAGDSQHRESETQRRTGEASQ</sequence>
<feature type="transmembrane region" description="Helical" evidence="2">
    <location>
        <begin position="52"/>
        <end position="70"/>
    </location>
</feature>
<evidence type="ECO:0000313" key="4">
    <source>
        <dbReference type="Proteomes" id="UP000616114"/>
    </source>
</evidence>
<keyword evidence="4" id="KW-1185">Reference proteome</keyword>
<organism evidence="3 4">
    <name type="scientific">Sediminivirga luteola</name>
    <dbReference type="NCBI Taxonomy" id="1774748"/>
    <lineage>
        <taxon>Bacteria</taxon>
        <taxon>Bacillati</taxon>
        <taxon>Actinomycetota</taxon>
        <taxon>Actinomycetes</taxon>
        <taxon>Micrococcales</taxon>
        <taxon>Brevibacteriaceae</taxon>
        <taxon>Sediminivirga</taxon>
    </lineage>
</organism>
<evidence type="ECO:0000256" key="2">
    <source>
        <dbReference type="SAM" id="Phobius"/>
    </source>
</evidence>
<protein>
    <submittedName>
        <fullName evidence="3">Uncharacterized protein</fullName>
    </submittedName>
</protein>
<feature type="compositionally biased region" description="Polar residues" evidence="1">
    <location>
        <begin position="1"/>
        <end position="20"/>
    </location>
</feature>
<proteinExistence type="predicted"/>
<name>A0A8J2TWX2_9MICO</name>
<gene>
    <name evidence="3" type="ORF">GCM10011333_10230</name>
</gene>
<feature type="region of interest" description="Disordered" evidence="1">
    <location>
        <begin position="1"/>
        <end position="24"/>
    </location>
</feature>
<feature type="compositionally biased region" description="Basic and acidic residues" evidence="1">
    <location>
        <begin position="94"/>
        <end position="104"/>
    </location>
</feature>
<dbReference type="EMBL" id="BMFY01000004">
    <property type="protein sequence ID" value="GGA09428.1"/>
    <property type="molecule type" value="Genomic_DNA"/>
</dbReference>
<reference evidence="3" key="2">
    <citation type="submission" date="2020-09" db="EMBL/GenBank/DDBJ databases">
        <authorList>
            <person name="Sun Q."/>
            <person name="Zhou Y."/>
        </authorList>
    </citation>
    <scope>NUCLEOTIDE SEQUENCE</scope>
    <source>
        <strain evidence="3">CGMCC 1.12785</strain>
    </source>
</reference>
<comment type="caution">
    <text evidence="3">The sequence shown here is derived from an EMBL/GenBank/DDBJ whole genome shotgun (WGS) entry which is preliminary data.</text>
</comment>
<keyword evidence="2" id="KW-0812">Transmembrane</keyword>